<reference evidence="2" key="2">
    <citation type="submission" date="2025-09" db="UniProtKB">
        <authorList>
            <consortium name="Ensembl"/>
        </authorList>
    </citation>
    <scope>IDENTIFICATION</scope>
</reference>
<feature type="region of interest" description="Disordered" evidence="1">
    <location>
        <begin position="43"/>
        <end position="74"/>
    </location>
</feature>
<dbReference type="AlphaFoldDB" id="A0A3Q2VTZ3"/>
<accession>A0A3Q2VTZ3</accession>
<evidence type="ECO:0000313" key="2">
    <source>
        <dbReference type="Ensembl" id="ENSHBUP00000015179.1"/>
    </source>
</evidence>
<evidence type="ECO:0000313" key="3">
    <source>
        <dbReference type="Proteomes" id="UP000264840"/>
    </source>
</evidence>
<sequence length="74" mass="8521">VDPQMLHLFEALDLLGCQLHRQRRTEQTHKQICVCVCVLEHPQPRPQPPKEHVRKHAKTSSRVPLHHQASPNPG</sequence>
<reference evidence="2" key="1">
    <citation type="submission" date="2025-08" db="UniProtKB">
        <authorList>
            <consortium name="Ensembl"/>
        </authorList>
    </citation>
    <scope>IDENTIFICATION</scope>
</reference>
<proteinExistence type="predicted"/>
<name>A0A3Q2VTZ3_HAPBU</name>
<keyword evidence="3" id="KW-1185">Reference proteome</keyword>
<evidence type="ECO:0000256" key="1">
    <source>
        <dbReference type="SAM" id="MobiDB-lite"/>
    </source>
</evidence>
<dbReference type="Ensembl" id="ENSHBUT00000023558.1">
    <property type="protein sequence ID" value="ENSHBUP00000015179.1"/>
    <property type="gene ID" value="ENSHBUG00000017074.1"/>
</dbReference>
<organism evidence="2 3">
    <name type="scientific">Haplochromis burtoni</name>
    <name type="common">Burton's mouthbrooder</name>
    <name type="synonym">Chromis burtoni</name>
    <dbReference type="NCBI Taxonomy" id="8153"/>
    <lineage>
        <taxon>Eukaryota</taxon>
        <taxon>Metazoa</taxon>
        <taxon>Chordata</taxon>
        <taxon>Craniata</taxon>
        <taxon>Vertebrata</taxon>
        <taxon>Euteleostomi</taxon>
        <taxon>Actinopterygii</taxon>
        <taxon>Neopterygii</taxon>
        <taxon>Teleostei</taxon>
        <taxon>Neoteleostei</taxon>
        <taxon>Acanthomorphata</taxon>
        <taxon>Ovalentaria</taxon>
        <taxon>Cichlomorphae</taxon>
        <taxon>Cichliformes</taxon>
        <taxon>Cichlidae</taxon>
        <taxon>African cichlids</taxon>
        <taxon>Pseudocrenilabrinae</taxon>
        <taxon>Haplochromini</taxon>
        <taxon>Haplochromis</taxon>
    </lineage>
</organism>
<dbReference type="Proteomes" id="UP000264840">
    <property type="component" value="Unplaced"/>
</dbReference>
<protein>
    <submittedName>
        <fullName evidence="2">Uncharacterized protein</fullName>
    </submittedName>
</protein>